<dbReference type="Pfam" id="PF12710">
    <property type="entry name" value="HAD"/>
    <property type="match status" value="1"/>
</dbReference>
<dbReference type="KEGG" id="ttu:TERTU_4288"/>
<dbReference type="HOGENOM" id="CLU_029423_2_0_6"/>
<dbReference type="Gene3D" id="3.40.50.1000">
    <property type="entry name" value="HAD superfamily/HAD-like"/>
    <property type="match status" value="1"/>
</dbReference>
<keyword evidence="5 6" id="KW-0472">Membrane</keyword>
<dbReference type="STRING" id="377629.TERTU_4288"/>
<evidence type="ECO:0000256" key="5">
    <source>
        <dbReference type="ARBA" id="ARBA00023136"/>
    </source>
</evidence>
<proteinExistence type="predicted"/>
<dbReference type="OrthoDB" id="9803632at2"/>
<evidence type="ECO:0000256" key="1">
    <source>
        <dbReference type="ARBA" id="ARBA00004141"/>
    </source>
</evidence>
<evidence type="ECO:0000256" key="6">
    <source>
        <dbReference type="SAM" id="Phobius"/>
    </source>
</evidence>
<dbReference type="GO" id="GO:0009247">
    <property type="term" value="P:glycolipid biosynthetic process"/>
    <property type="evidence" value="ECO:0007669"/>
    <property type="project" value="TreeGrafter"/>
</dbReference>
<keyword evidence="2" id="KW-1003">Cell membrane</keyword>
<evidence type="ECO:0000256" key="2">
    <source>
        <dbReference type="ARBA" id="ARBA00022475"/>
    </source>
</evidence>
<organism evidence="7 8">
    <name type="scientific">Teredinibacter turnerae (strain ATCC 39867 / T7901)</name>
    <dbReference type="NCBI Taxonomy" id="377629"/>
    <lineage>
        <taxon>Bacteria</taxon>
        <taxon>Pseudomonadati</taxon>
        <taxon>Pseudomonadota</taxon>
        <taxon>Gammaproteobacteria</taxon>
        <taxon>Cellvibrionales</taxon>
        <taxon>Cellvibrionaceae</taxon>
        <taxon>Teredinibacter</taxon>
    </lineage>
</organism>
<protein>
    <submittedName>
        <fullName evidence="7">Integral membrane protein</fullName>
    </submittedName>
</protein>
<feature type="transmembrane region" description="Helical" evidence="6">
    <location>
        <begin position="430"/>
        <end position="448"/>
    </location>
</feature>
<comment type="subcellular location">
    <subcellularLocation>
        <location evidence="1">Membrane</location>
        <topology evidence="1">Multi-pass membrane protein</topology>
    </subcellularLocation>
</comment>
<feature type="transmembrane region" description="Helical" evidence="6">
    <location>
        <begin position="296"/>
        <end position="313"/>
    </location>
</feature>
<name>C5BIA7_TERTT</name>
<dbReference type="CDD" id="cd13963">
    <property type="entry name" value="PT_UbiA_2"/>
    <property type="match status" value="1"/>
</dbReference>
<dbReference type="EMBL" id="CP001614">
    <property type="protein sequence ID" value="ACR12415.1"/>
    <property type="molecule type" value="Genomic_DNA"/>
</dbReference>
<dbReference type="NCBIfam" id="NF006088">
    <property type="entry name" value="PRK08238.1"/>
    <property type="match status" value="1"/>
</dbReference>
<keyword evidence="4 6" id="KW-1133">Transmembrane helix</keyword>
<keyword evidence="8" id="KW-1185">Reference proteome</keyword>
<accession>C5BIA7</accession>
<dbReference type="SUPFAM" id="SSF56784">
    <property type="entry name" value="HAD-like"/>
    <property type="match status" value="1"/>
</dbReference>
<evidence type="ECO:0000256" key="4">
    <source>
        <dbReference type="ARBA" id="ARBA00022989"/>
    </source>
</evidence>
<sequence length="486" mass="54279">MIRRMIDSRDQTPLLVDLDGSLICTDSLHETAMLLLKNKPWLIIHMVFWLMAGKQVLKGKLYRYTQLNVEALPYREEVVAYLKEEHQKGRELILCTGTWFKLAEKIAENLGVFSGVVATDEQVNLTGKYKAKYALDTYGDKGFDYLGNSSPDLHVWQYAKSAVVVGGESLAAKARKVCEVEKVITPSKLTLKVVLKAIRIHQWAKNGLLFVPLLMAHKIDSLQSITDVICAFIAFGLCASSTYLFNDLLDLEADRKHHTKCKRPLASGVLPIPEGIMLCAGLMLAGIVIALTVNLHFIYVLAAYLFITVFYSFKLKKLQTVDVIVLASLFTIRVIAGGVAAGVELTFWLLSFSMFLFLSLAIVKRVSELINTAKNQTAETTDKQILGRGYYQSDMEILQSLGGSAGFLAVLVMAFYINSDDVIQLYSHPQVLWLICPVIGYWIMRIWMLTARGQMNEDPISFAIKDQNSWYAGAVLIVILITAGML</sequence>
<gene>
    <name evidence="7" type="ordered locus">TERTU_4288</name>
</gene>
<evidence type="ECO:0000313" key="8">
    <source>
        <dbReference type="Proteomes" id="UP000009080"/>
    </source>
</evidence>
<evidence type="ECO:0000256" key="3">
    <source>
        <dbReference type="ARBA" id="ARBA00022692"/>
    </source>
</evidence>
<dbReference type="AlphaFoldDB" id="C5BIA7"/>
<feature type="transmembrane region" description="Helical" evidence="6">
    <location>
        <begin position="469"/>
        <end position="485"/>
    </location>
</feature>
<dbReference type="InterPro" id="IPR036412">
    <property type="entry name" value="HAD-like_sf"/>
</dbReference>
<evidence type="ECO:0000313" key="7">
    <source>
        <dbReference type="EMBL" id="ACR12415.1"/>
    </source>
</evidence>
<keyword evidence="3 6" id="KW-0812">Transmembrane</keyword>
<dbReference type="InterPro" id="IPR039653">
    <property type="entry name" value="Prenyltransferase"/>
</dbReference>
<dbReference type="Gene3D" id="1.10.357.140">
    <property type="entry name" value="UbiA prenyltransferase"/>
    <property type="match status" value="1"/>
</dbReference>
<dbReference type="GO" id="GO:0005886">
    <property type="term" value="C:plasma membrane"/>
    <property type="evidence" value="ECO:0007669"/>
    <property type="project" value="TreeGrafter"/>
</dbReference>
<dbReference type="GO" id="GO:0016765">
    <property type="term" value="F:transferase activity, transferring alkyl or aryl (other than methyl) groups"/>
    <property type="evidence" value="ECO:0007669"/>
    <property type="project" value="InterPro"/>
</dbReference>
<reference evidence="7 8" key="1">
    <citation type="journal article" date="2009" name="PLoS ONE">
        <title>The complete genome of Teredinibacter turnerae T7901: an intracellular endosymbiont of marine wood-boring bivalves (shipworms).</title>
        <authorList>
            <person name="Yang J.C."/>
            <person name="Madupu R."/>
            <person name="Durkin A.S."/>
            <person name="Ekborg N.A."/>
            <person name="Pedamallu C.S."/>
            <person name="Hostetler J.B."/>
            <person name="Radune D."/>
            <person name="Toms B.S."/>
            <person name="Henrissat B."/>
            <person name="Coutinho P.M."/>
            <person name="Schwarz S."/>
            <person name="Field L."/>
            <person name="Trindade-Silva A.E."/>
            <person name="Soares C.A.G."/>
            <person name="Elshahawi S."/>
            <person name="Hanora A."/>
            <person name="Schmidt E.W."/>
            <person name="Haygood M.G."/>
            <person name="Posfai J."/>
            <person name="Benner J."/>
            <person name="Madinger C."/>
            <person name="Nove J."/>
            <person name="Anton B."/>
            <person name="Chaudhary K."/>
            <person name="Foster J."/>
            <person name="Holman A."/>
            <person name="Kumar S."/>
            <person name="Lessard P.A."/>
            <person name="Luyten Y.A."/>
            <person name="Slatko B."/>
            <person name="Wood N."/>
            <person name="Wu B."/>
            <person name="Teplitski M."/>
            <person name="Mougous J.D."/>
            <person name="Ward N."/>
            <person name="Eisen J.A."/>
            <person name="Badger J.H."/>
            <person name="Distel D.L."/>
        </authorList>
    </citation>
    <scope>NUCLEOTIDE SEQUENCE [LARGE SCALE GENOMIC DNA]</scope>
    <source>
        <strain evidence="8">ATCC 39867 / T7901</strain>
    </source>
</reference>
<dbReference type="PANTHER" id="PTHR11048">
    <property type="entry name" value="PRENYLTRANSFERASES"/>
    <property type="match status" value="1"/>
</dbReference>
<dbReference type="InterPro" id="IPR023214">
    <property type="entry name" value="HAD_sf"/>
</dbReference>
<feature type="transmembrane region" description="Helical" evidence="6">
    <location>
        <begin position="345"/>
        <end position="363"/>
    </location>
</feature>
<dbReference type="InterPro" id="IPR000537">
    <property type="entry name" value="UbiA_prenyltransferase"/>
</dbReference>
<dbReference type="Pfam" id="PF01040">
    <property type="entry name" value="UbiA"/>
    <property type="match status" value="1"/>
</dbReference>
<feature type="transmembrane region" description="Helical" evidence="6">
    <location>
        <begin position="265"/>
        <end position="290"/>
    </location>
</feature>
<dbReference type="Proteomes" id="UP000009080">
    <property type="component" value="Chromosome"/>
</dbReference>
<dbReference type="PANTHER" id="PTHR11048:SF5">
    <property type="entry name" value="DECAPRENYL-PHOSPHATE PHOSPHORIBOSYLTRANSFERASE"/>
    <property type="match status" value="1"/>
</dbReference>
<feature type="transmembrane region" description="Helical" evidence="6">
    <location>
        <begin position="397"/>
        <end position="418"/>
    </location>
</feature>
<dbReference type="eggNOG" id="COG0382">
    <property type="taxonomic scope" value="Bacteria"/>
</dbReference>
<feature type="transmembrane region" description="Helical" evidence="6">
    <location>
        <begin position="225"/>
        <end position="245"/>
    </location>
</feature>
<feature type="transmembrane region" description="Helical" evidence="6">
    <location>
        <begin position="320"/>
        <end position="339"/>
    </location>
</feature>
<dbReference type="eggNOG" id="COG0637">
    <property type="taxonomic scope" value="Bacteria"/>
</dbReference>
<dbReference type="InterPro" id="IPR044878">
    <property type="entry name" value="UbiA_sf"/>
</dbReference>